<organism evidence="2 4">
    <name type="scientific">Roseburia amylophila</name>
    <dbReference type="NCBI Taxonomy" id="2981794"/>
    <lineage>
        <taxon>Bacteria</taxon>
        <taxon>Bacillati</taxon>
        <taxon>Bacillota</taxon>
        <taxon>Clostridia</taxon>
        <taxon>Lachnospirales</taxon>
        <taxon>Lachnospiraceae</taxon>
        <taxon>Roseburia</taxon>
    </lineage>
</organism>
<sequence length="214" mass="24365">MKTLKKALVTGLVAVMMVVNLAGCGKFDAAAYVESCLDLLTKGETEQYMKMTGRSKEQAESDYESNIDAMMTEMDQFNLSDELSNSYRQLFKDVYAKAKYTVKDAEKMDDKDGYYVTVEIEQMTGLFNGIQEELMTEFTEWANSFDADTYPTEDEMYEQMYQMMYDLMSARLDSITYNDPQEVVVEVIGEDNVYSISDGSMTELDEALLDVATE</sequence>
<gene>
    <name evidence="2" type="ORF">LKD47_05435</name>
    <name evidence="3" type="ORF">OCV43_06675</name>
</gene>
<evidence type="ECO:0008006" key="6">
    <source>
        <dbReference type="Google" id="ProtNLM"/>
    </source>
</evidence>
<reference evidence="3 5" key="1">
    <citation type="journal article" date="2021" name="ISME Commun">
        <title>Automated analysis of genomic sequences facilitates high-throughput and comprehensive description of bacteria.</title>
        <authorList>
            <person name="Hitch T.C.A."/>
        </authorList>
    </citation>
    <scope>NUCLEOTIDE SEQUENCE [LARGE SCALE GENOMIC DNA]</scope>
    <source>
        <strain evidence="3 5">Sanger_19</strain>
    </source>
</reference>
<keyword evidence="1" id="KW-0732">Signal</keyword>
<dbReference type="AlphaFoldDB" id="A0AAW4WHG0"/>
<comment type="caution">
    <text evidence="2">The sequence shown here is derived from an EMBL/GenBank/DDBJ whole genome shotgun (WGS) entry which is preliminary data.</text>
</comment>
<dbReference type="EMBL" id="JAOQKI010000008">
    <property type="protein sequence ID" value="MCU6716959.1"/>
    <property type="molecule type" value="Genomic_DNA"/>
</dbReference>
<feature type="chain" id="PRO_5043554428" description="DUF5105 domain-containing protein" evidence="1">
    <location>
        <begin position="23"/>
        <end position="214"/>
    </location>
</feature>
<evidence type="ECO:0000313" key="2">
    <source>
        <dbReference type="EMBL" id="MCC2241748.1"/>
    </source>
</evidence>
<evidence type="ECO:0000256" key="1">
    <source>
        <dbReference type="SAM" id="SignalP"/>
    </source>
</evidence>
<name>A0AAW4WHG0_9FIRM</name>
<proteinExistence type="predicted"/>
<keyword evidence="5" id="KW-1185">Reference proteome</keyword>
<evidence type="ECO:0000313" key="5">
    <source>
        <dbReference type="Proteomes" id="UP001209666"/>
    </source>
</evidence>
<reference evidence="2" key="2">
    <citation type="submission" date="2021-10" db="EMBL/GenBank/DDBJ databases">
        <title>Anaerobic single-cell dispensing facilitates the cultivation of human gut bacteria.</title>
        <authorList>
            <person name="Afrizal A."/>
        </authorList>
    </citation>
    <scope>NUCLEOTIDE SEQUENCE</scope>
    <source>
        <strain evidence="2">CLA-AA-H204</strain>
    </source>
</reference>
<dbReference type="EMBL" id="JAJEQW010000004">
    <property type="protein sequence ID" value="MCC2241748.1"/>
    <property type="molecule type" value="Genomic_DNA"/>
</dbReference>
<dbReference type="RefSeq" id="WP_022244260.1">
    <property type="nucleotide sequence ID" value="NZ_JAJEQW010000004.1"/>
</dbReference>
<dbReference type="Proteomes" id="UP001209666">
    <property type="component" value="Unassembled WGS sequence"/>
</dbReference>
<feature type="signal peptide" evidence="1">
    <location>
        <begin position="1"/>
        <end position="22"/>
    </location>
</feature>
<protein>
    <recommendedName>
        <fullName evidence="6">DUF5105 domain-containing protein</fullName>
    </recommendedName>
</protein>
<dbReference type="Proteomes" id="UP001198893">
    <property type="component" value="Unassembled WGS sequence"/>
</dbReference>
<evidence type="ECO:0000313" key="4">
    <source>
        <dbReference type="Proteomes" id="UP001198893"/>
    </source>
</evidence>
<reference evidence="3" key="3">
    <citation type="submission" date="2022-09" db="EMBL/GenBank/DDBJ databases">
        <authorList>
            <person name="Hitch T.C.A."/>
        </authorList>
    </citation>
    <scope>NUCLEOTIDE SEQUENCE</scope>
    <source>
        <strain evidence="3">Sanger_19</strain>
    </source>
</reference>
<evidence type="ECO:0000313" key="3">
    <source>
        <dbReference type="EMBL" id="MCU6716959.1"/>
    </source>
</evidence>
<accession>A0AAW4WHG0</accession>